<evidence type="ECO:0000313" key="4">
    <source>
        <dbReference type="Proteomes" id="UP000664781"/>
    </source>
</evidence>
<dbReference type="EMBL" id="JAFMOF010000002">
    <property type="protein sequence ID" value="MBO0654280.1"/>
    <property type="molecule type" value="Genomic_DNA"/>
</dbReference>
<dbReference type="InterPro" id="IPR035992">
    <property type="entry name" value="Ricin_B-like_lectins"/>
</dbReference>
<organism evidence="3 4">
    <name type="scientific">Streptomyces triculaminicus</name>
    <dbReference type="NCBI Taxonomy" id="2816232"/>
    <lineage>
        <taxon>Bacteria</taxon>
        <taxon>Bacillati</taxon>
        <taxon>Actinomycetota</taxon>
        <taxon>Actinomycetes</taxon>
        <taxon>Kitasatosporales</taxon>
        <taxon>Streptomycetaceae</taxon>
        <taxon>Streptomyces</taxon>
    </lineage>
</organism>
<dbReference type="CDD" id="cd23415">
    <property type="entry name" value="beta-trefoil_Ricin_AH"/>
    <property type="match status" value="1"/>
</dbReference>
<feature type="region of interest" description="Disordered" evidence="1">
    <location>
        <begin position="167"/>
        <end position="187"/>
    </location>
</feature>
<dbReference type="Gene3D" id="2.80.10.50">
    <property type="match status" value="1"/>
</dbReference>
<proteinExistence type="predicted"/>
<accession>A0A939FQT0</accession>
<feature type="compositionally biased region" description="Low complexity" evidence="1">
    <location>
        <begin position="95"/>
        <end position="112"/>
    </location>
</feature>
<dbReference type="SUPFAM" id="SSF47413">
    <property type="entry name" value="lambda repressor-like DNA-binding domains"/>
    <property type="match status" value="1"/>
</dbReference>
<feature type="region of interest" description="Disordered" evidence="1">
    <location>
        <begin position="296"/>
        <end position="315"/>
    </location>
</feature>
<feature type="compositionally biased region" description="Polar residues" evidence="1">
    <location>
        <begin position="35"/>
        <end position="45"/>
    </location>
</feature>
<name>A0A939FQT0_9ACTN</name>
<keyword evidence="4" id="KW-1185">Reference proteome</keyword>
<gene>
    <name evidence="3" type="ORF">J1792_16315</name>
</gene>
<dbReference type="PROSITE" id="PS50231">
    <property type="entry name" value="RICIN_B_LECTIN"/>
    <property type="match status" value="1"/>
</dbReference>
<feature type="compositionally biased region" description="Basic and acidic residues" evidence="1">
    <location>
        <begin position="304"/>
        <end position="315"/>
    </location>
</feature>
<dbReference type="InterPro" id="IPR001387">
    <property type="entry name" value="Cro/C1-type_HTH"/>
</dbReference>
<protein>
    <submittedName>
        <fullName evidence="3">RICIN domain-containing protein</fullName>
    </submittedName>
</protein>
<reference evidence="3" key="1">
    <citation type="submission" date="2021-03" db="EMBL/GenBank/DDBJ databases">
        <title>Streptomyces strains.</title>
        <authorList>
            <person name="Lund M.B."/>
            <person name="Toerring T."/>
        </authorList>
    </citation>
    <scope>NUCLEOTIDE SEQUENCE</scope>
    <source>
        <strain evidence="3">JCM 4242</strain>
    </source>
</reference>
<dbReference type="RefSeq" id="WP_207247564.1">
    <property type="nucleotide sequence ID" value="NZ_JAFMOF010000002.1"/>
</dbReference>
<feature type="region of interest" description="Disordered" evidence="1">
    <location>
        <begin position="1"/>
        <end position="48"/>
    </location>
</feature>
<dbReference type="Proteomes" id="UP000664781">
    <property type="component" value="Unassembled WGS sequence"/>
</dbReference>
<feature type="region of interest" description="Disordered" evidence="1">
    <location>
        <begin position="79"/>
        <end position="125"/>
    </location>
</feature>
<comment type="caution">
    <text evidence="3">The sequence shown here is derived from an EMBL/GenBank/DDBJ whole genome shotgun (WGS) entry which is preliminary data.</text>
</comment>
<dbReference type="SUPFAM" id="SSF50370">
    <property type="entry name" value="Ricin B-like lectins"/>
    <property type="match status" value="1"/>
</dbReference>
<dbReference type="Pfam" id="PF13560">
    <property type="entry name" value="HTH_31"/>
    <property type="match status" value="1"/>
</dbReference>
<evidence type="ECO:0000259" key="2">
    <source>
        <dbReference type="Pfam" id="PF00652"/>
    </source>
</evidence>
<dbReference type="Gene3D" id="1.10.260.40">
    <property type="entry name" value="lambda repressor-like DNA-binding domains"/>
    <property type="match status" value="1"/>
</dbReference>
<dbReference type="CDD" id="cd00093">
    <property type="entry name" value="HTH_XRE"/>
    <property type="match status" value="1"/>
</dbReference>
<evidence type="ECO:0000313" key="3">
    <source>
        <dbReference type="EMBL" id="MBO0654280.1"/>
    </source>
</evidence>
<dbReference type="GO" id="GO:0003677">
    <property type="term" value="F:DNA binding"/>
    <property type="evidence" value="ECO:0007669"/>
    <property type="project" value="InterPro"/>
</dbReference>
<dbReference type="InterPro" id="IPR000772">
    <property type="entry name" value="Ricin_B_lectin"/>
</dbReference>
<dbReference type="InterPro" id="IPR010982">
    <property type="entry name" value="Lambda_DNA-bd_dom_sf"/>
</dbReference>
<sequence length="315" mass="33464">MAGGDRRASSPARQLGNALRALQRRSGRTLRSLETEVQSSDSSLSRYFLGTTVPPWSTVRELCRVLGADHTEYRALWEAADRSQGRPPADPEPAEGPIEGPADAPTGIPAHAPADEPADGPAPRARRRLGSLRTALRGRWAYATAGTVAGLLLGAALTSLTLQADPASTAGSRTTQAAGKERAPQHATGLSESVRIFVSRATGRCLDDSLDKRLRSYDCNGMSYQRWTVHPFPDGTRQLRNHATGACLADGEAELRAAPCSASSSAAAAQSWTVTTWPDESVELRSKATGACLDDDGNAGLRARPCDRSGHQKWG</sequence>
<dbReference type="AlphaFoldDB" id="A0A939FQT0"/>
<evidence type="ECO:0000256" key="1">
    <source>
        <dbReference type="SAM" id="MobiDB-lite"/>
    </source>
</evidence>
<dbReference type="Pfam" id="PF00652">
    <property type="entry name" value="Ricin_B_lectin"/>
    <property type="match status" value="1"/>
</dbReference>
<feature type="domain" description="Ricin B lectin" evidence="2">
    <location>
        <begin position="198"/>
        <end position="314"/>
    </location>
</feature>